<dbReference type="Proteomes" id="UP001212189">
    <property type="component" value="Chromosome"/>
</dbReference>
<accession>A0AAE9VTN5</accession>
<dbReference type="PANTHER" id="PTHR33202:SF6">
    <property type="entry name" value="ZINC UPTAKE REGULATION PROTEIN"/>
    <property type="match status" value="1"/>
</dbReference>
<comment type="similarity">
    <text evidence="1">Belongs to the Fur family.</text>
</comment>
<evidence type="ECO:0000256" key="1">
    <source>
        <dbReference type="ARBA" id="ARBA00007957"/>
    </source>
</evidence>
<dbReference type="InterPro" id="IPR036390">
    <property type="entry name" value="WH_DNA-bd_sf"/>
</dbReference>
<evidence type="ECO:0000256" key="4">
    <source>
        <dbReference type="ARBA" id="ARBA00023015"/>
    </source>
</evidence>
<dbReference type="GO" id="GO:0003700">
    <property type="term" value="F:DNA-binding transcription factor activity"/>
    <property type="evidence" value="ECO:0007669"/>
    <property type="project" value="InterPro"/>
</dbReference>
<dbReference type="GO" id="GO:1900376">
    <property type="term" value="P:regulation of secondary metabolite biosynthetic process"/>
    <property type="evidence" value="ECO:0007669"/>
    <property type="project" value="TreeGrafter"/>
</dbReference>
<evidence type="ECO:0000256" key="2">
    <source>
        <dbReference type="ARBA" id="ARBA00022491"/>
    </source>
</evidence>
<dbReference type="InterPro" id="IPR036388">
    <property type="entry name" value="WH-like_DNA-bd_sf"/>
</dbReference>
<proteinExistence type="inferred from homology"/>
<dbReference type="GO" id="GO:0008270">
    <property type="term" value="F:zinc ion binding"/>
    <property type="evidence" value="ECO:0007669"/>
    <property type="project" value="TreeGrafter"/>
</dbReference>
<dbReference type="PANTHER" id="PTHR33202">
    <property type="entry name" value="ZINC UPTAKE REGULATION PROTEIN"/>
    <property type="match status" value="1"/>
</dbReference>
<keyword evidence="7" id="KW-0479">Metal-binding</keyword>
<gene>
    <name evidence="8" type="ORF">O6P33_02290</name>
</gene>
<dbReference type="KEGG" id="dce:O6P33_02290"/>
<evidence type="ECO:0000256" key="6">
    <source>
        <dbReference type="ARBA" id="ARBA00023163"/>
    </source>
</evidence>
<feature type="binding site" evidence="7">
    <location>
        <position position="114"/>
    </location>
    <ligand>
        <name>Zn(2+)</name>
        <dbReference type="ChEBI" id="CHEBI:29105"/>
    </ligand>
</feature>
<keyword evidence="4" id="KW-0805">Transcription regulation</keyword>
<dbReference type="GO" id="GO:0000976">
    <property type="term" value="F:transcription cis-regulatory region binding"/>
    <property type="evidence" value="ECO:0007669"/>
    <property type="project" value="TreeGrafter"/>
</dbReference>
<organism evidence="8 9">
    <name type="scientific">Denitrificimonas caeni</name>
    <dbReference type="NCBI Taxonomy" id="521720"/>
    <lineage>
        <taxon>Bacteria</taxon>
        <taxon>Pseudomonadati</taxon>
        <taxon>Pseudomonadota</taxon>
        <taxon>Gammaproteobacteria</taxon>
        <taxon>Pseudomonadales</taxon>
        <taxon>Pseudomonadaceae</taxon>
        <taxon>Denitrificimonas</taxon>
    </lineage>
</organism>
<evidence type="ECO:0000313" key="8">
    <source>
        <dbReference type="EMBL" id="WBE25694.1"/>
    </source>
</evidence>
<evidence type="ECO:0000256" key="3">
    <source>
        <dbReference type="ARBA" id="ARBA00022833"/>
    </source>
</evidence>
<keyword evidence="6" id="KW-0804">Transcription</keyword>
<feature type="binding site" evidence="7">
    <location>
        <position position="155"/>
    </location>
    <ligand>
        <name>Zn(2+)</name>
        <dbReference type="ChEBI" id="CHEBI:29105"/>
    </ligand>
</feature>
<dbReference type="RefSeq" id="WP_269818636.1">
    <property type="nucleotide sequence ID" value="NZ_CP114976.1"/>
</dbReference>
<evidence type="ECO:0000256" key="7">
    <source>
        <dbReference type="PIRSR" id="PIRSR602481-1"/>
    </source>
</evidence>
<keyword evidence="3 7" id="KW-0862">Zinc</keyword>
<evidence type="ECO:0000313" key="9">
    <source>
        <dbReference type="Proteomes" id="UP001212189"/>
    </source>
</evidence>
<sequence>MFKTSPLCQSDHHQHCISRALASAEELCAQRSVRLTPLRKRILELVWQSHKPLGAYDILDRLSREDGRRAAPPTVYRGLDFLLENGLIHRLASLNAYIGCSHPEVAHEGYFMICQQCNNAYELAQHTAIDAAVSAEAAQMGFIVETQMVEILGTCAPCRECA</sequence>
<dbReference type="FunFam" id="1.10.10.10:FF:000137">
    <property type="entry name" value="Zinc uptake transcriptional repressor"/>
    <property type="match status" value="1"/>
</dbReference>
<dbReference type="Gene3D" id="3.30.1490.190">
    <property type="match status" value="1"/>
</dbReference>
<dbReference type="SUPFAM" id="SSF46785">
    <property type="entry name" value="Winged helix' DNA-binding domain"/>
    <property type="match status" value="1"/>
</dbReference>
<keyword evidence="2" id="KW-0678">Repressor</keyword>
<feature type="binding site" evidence="7">
    <location>
        <position position="117"/>
    </location>
    <ligand>
        <name>Zn(2+)</name>
        <dbReference type="ChEBI" id="CHEBI:29105"/>
    </ligand>
</feature>
<dbReference type="AlphaFoldDB" id="A0AAE9VTN5"/>
<dbReference type="GO" id="GO:0045892">
    <property type="term" value="P:negative regulation of DNA-templated transcription"/>
    <property type="evidence" value="ECO:0007669"/>
    <property type="project" value="TreeGrafter"/>
</dbReference>
<dbReference type="InterPro" id="IPR043135">
    <property type="entry name" value="Fur_C"/>
</dbReference>
<dbReference type="InterPro" id="IPR002481">
    <property type="entry name" value="FUR"/>
</dbReference>
<dbReference type="Pfam" id="PF01475">
    <property type="entry name" value="FUR"/>
    <property type="match status" value="1"/>
</dbReference>
<dbReference type="GO" id="GO:0005829">
    <property type="term" value="C:cytosol"/>
    <property type="evidence" value="ECO:0007669"/>
    <property type="project" value="TreeGrafter"/>
</dbReference>
<feature type="binding site" evidence="7">
    <location>
        <position position="158"/>
    </location>
    <ligand>
        <name>Zn(2+)</name>
        <dbReference type="ChEBI" id="CHEBI:29105"/>
    </ligand>
</feature>
<comment type="cofactor">
    <cofactor evidence="7">
        <name>Zn(2+)</name>
        <dbReference type="ChEBI" id="CHEBI:29105"/>
    </cofactor>
    <text evidence="7">Binds 1 zinc ion per subunit.</text>
</comment>
<keyword evidence="5" id="KW-0238">DNA-binding</keyword>
<dbReference type="EMBL" id="CP114976">
    <property type="protein sequence ID" value="WBE25694.1"/>
    <property type="molecule type" value="Genomic_DNA"/>
</dbReference>
<reference evidence="8 9" key="1">
    <citation type="submission" date="2022-12" db="EMBL/GenBank/DDBJ databases">
        <title>Coexistence and Characterization of a Novel Tigecycline Resistance gene tet(X) variant and blaNDM-1 in a Pseudomonas caeni Isolate of Chicken Origin.</title>
        <authorList>
            <person name="Lu X."/>
            <person name="Zhang L."/>
            <person name="Li R."/>
            <person name="Wang Z."/>
        </authorList>
    </citation>
    <scope>NUCLEOTIDE SEQUENCE [LARGE SCALE GENOMIC DNA]</scope>
    <source>
        <strain evidence="8 9">CE14</strain>
    </source>
</reference>
<keyword evidence="9" id="KW-1185">Reference proteome</keyword>
<evidence type="ECO:0000256" key="5">
    <source>
        <dbReference type="ARBA" id="ARBA00023125"/>
    </source>
</evidence>
<protein>
    <submittedName>
        <fullName evidence="8">Transcriptional repressor</fullName>
    </submittedName>
</protein>
<dbReference type="Gene3D" id="1.10.10.10">
    <property type="entry name" value="Winged helix-like DNA-binding domain superfamily/Winged helix DNA-binding domain"/>
    <property type="match status" value="1"/>
</dbReference>
<name>A0AAE9VTN5_9GAMM</name>